<evidence type="ECO:0000256" key="7">
    <source>
        <dbReference type="SAM" id="Phobius"/>
    </source>
</evidence>
<dbReference type="PROSITE" id="PS50850">
    <property type="entry name" value="MFS"/>
    <property type="match status" value="1"/>
</dbReference>
<feature type="transmembrane region" description="Helical" evidence="7">
    <location>
        <begin position="162"/>
        <end position="184"/>
    </location>
</feature>
<evidence type="ECO:0000259" key="8">
    <source>
        <dbReference type="PROSITE" id="PS50850"/>
    </source>
</evidence>
<evidence type="ECO:0000256" key="6">
    <source>
        <dbReference type="ARBA" id="ARBA00023136"/>
    </source>
</evidence>
<name>A0A1D7QV39_9BACI</name>
<keyword evidence="10" id="KW-1185">Reference proteome</keyword>
<dbReference type="InterPro" id="IPR020846">
    <property type="entry name" value="MFS_dom"/>
</dbReference>
<feature type="transmembrane region" description="Helical" evidence="7">
    <location>
        <begin position="44"/>
        <end position="65"/>
    </location>
</feature>
<feature type="transmembrane region" description="Helical" evidence="7">
    <location>
        <begin position="374"/>
        <end position="392"/>
    </location>
</feature>
<dbReference type="InterPro" id="IPR001958">
    <property type="entry name" value="Tet-R_TetA/multi-R_MdtG-like"/>
</dbReference>
<dbReference type="STRING" id="632773.BBEV_1512"/>
<evidence type="ECO:0000256" key="1">
    <source>
        <dbReference type="ARBA" id="ARBA00004651"/>
    </source>
</evidence>
<dbReference type="PANTHER" id="PTHR43414:SF3">
    <property type="entry name" value="LMO2377 PROTEIN"/>
    <property type="match status" value="1"/>
</dbReference>
<dbReference type="PANTHER" id="PTHR43414">
    <property type="entry name" value="MULTIDRUG RESISTANCE PROTEIN MDTG"/>
    <property type="match status" value="1"/>
</dbReference>
<feature type="transmembrane region" description="Helical" evidence="7">
    <location>
        <begin position="102"/>
        <end position="122"/>
    </location>
</feature>
<dbReference type="Gene3D" id="1.20.1250.20">
    <property type="entry name" value="MFS general substrate transporter like domains"/>
    <property type="match status" value="2"/>
</dbReference>
<dbReference type="InterPro" id="IPR036259">
    <property type="entry name" value="MFS_trans_sf"/>
</dbReference>
<dbReference type="EMBL" id="CP012502">
    <property type="protein sequence ID" value="AOM82875.1"/>
    <property type="molecule type" value="Genomic_DNA"/>
</dbReference>
<evidence type="ECO:0000256" key="3">
    <source>
        <dbReference type="ARBA" id="ARBA00022475"/>
    </source>
</evidence>
<feature type="transmembrane region" description="Helical" evidence="7">
    <location>
        <begin position="204"/>
        <end position="229"/>
    </location>
</feature>
<feature type="transmembrane region" description="Helical" evidence="7">
    <location>
        <begin position="12"/>
        <end position="32"/>
    </location>
</feature>
<dbReference type="InterPro" id="IPR011701">
    <property type="entry name" value="MFS"/>
</dbReference>
<feature type="transmembrane region" description="Helical" evidence="7">
    <location>
        <begin position="77"/>
        <end position="96"/>
    </location>
</feature>
<dbReference type="Proteomes" id="UP000094463">
    <property type="component" value="Chromosome"/>
</dbReference>
<feature type="transmembrane region" description="Helical" evidence="7">
    <location>
        <begin position="309"/>
        <end position="330"/>
    </location>
</feature>
<evidence type="ECO:0000256" key="2">
    <source>
        <dbReference type="ARBA" id="ARBA00022448"/>
    </source>
</evidence>
<dbReference type="SUPFAM" id="SSF103473">
    <property type="entry name" value="MFS general substrate transporter"/>
    <property type="match status" value="1"/>
</dbReference>
<keyword evidence="3" id="KW-1003">Cell membrane</keyword>
<dbReference type="PRINTS" id="PR01035">
    <property type="entry name" value="TCRTETA"/>
</dbReference>
<feature type="transmembrane region" description="Helical" evidence="7">
    <location>
        <begin position="279"/>
        <end position="297"/>
    </location>
</feature>
<gene>
    <name evidence="9" type="ORF">BBEV_1512</name>
</gene>
<feature type="transmembrane region" description="Helical" evidence="7">
    <location>
        <begin position="134"/>
        <end position="156"/>
    </location>
</feature>
<sequence>MALKRNLSIMWTANFFVAASATMVLPFLSLYIESFGTYSDAFVQRWSGIIFGVTFLVAFFVSPFWGRFGDRFGRKKILLITGFGIAFSIVMMSFVSSVWELFILRLFMGVVTGFIPTSIALISAITPKEEAGKILGTLQMGTVSGGLIGPLLGGLLADAFGFTYTFLITGIVIILATILVWVGIDEKVKGLTKQEQQEQQESMVQVIMGIIRHPVLLGTMLISLMVQLGNFSIQPQLALYTADLVDTNQIAFLAGLAFSVTGLGNFISTRFWGIQGDRFGHHWILLITLVLAGLFFIPQGYVSSIEMLIVFRFLFGIALGGIIPCVTAYIRQVVPIHRQGEVLGYNQSFRFLGNVIGPVMGGLIAGSFGISTVFTVSGILFFVTATGFFWVVRVKSTS</sequence>
<organism evidence="9 10">
    <name type="scientific">Salisediminibacterium beveridgei</name>
    <dbReference type="NCBI Taxonomy" id="632773"/>
    <lineage>
        <taxon>Bacteria</taxon>
        <taxon>Bacillati</taxon>
        <taxon>Bacillota</taxon>
        <taxon>Bacilli</taxon>
        <taxon>Bacillales</taxon>
        <taxon>Bacillaceae</taxon>
        <taxon>Salisediminibacterium</taxon>
    </lineage>
</organism>
<keyword evidence="2" id="KW-0813">Transport</keyword>
<evidence type="ECO:0000313" key="9">
    <source>
        <dbReference type="EMBL" id="AOM82875.1"/>
    </source>
</evidence>
<evidence type="ECO:0000313" key="10">
    <source>
        <dbReference type="Proteomes" id="UP000094463"/>
    </source>
</evidence>
<feature type="transmembrane region" description="Helical" evidence="7">
    <location>
        <begin position="249"/>
        <end position="267"/>
    </location>
</feature>
<reference evidence="9 10" key="1">
    <citation type="submission" date="2015-08" db="EMBL/GenBank/DDBJ databases">
        <title>The complete genome sequence of Bacillus beveridgei MLTeJB.</title>
        <authorList>
            <person name="Hanson T.E."/>
            <person name="Mesa C."/>
            <person name="Basesman S.M."/>
            <person name="Oremland R.S."/>
        </authorList>
    </citation>
    <scope>NUCLEOTIDE SEQUENCE [LARGE SCALE GENOMIC DNA]</scope>
    <source>
        <strain evidence="9 10">MLTeJB</strain>
    </source>
</reference>
<feature type="transmembrane region" description="Helical" evidence="7">
    <location>
        <begin position="351"/>
        <end position="368"/>
    </location>
</feature>
<keyword evidence="4 7" id="KW-0812">Transmembrane</keyword>
<keyword evidence="6 7" id="KW-0472">Membrane</keyword>
<evidence type="ECO:0000256" key="5">
    <source>
        <dbReference type="ARBA" id="ARBA00022989"/>
    </source>
</evidence>
<dbReference type="AlphaFoldDB" id="A0A1D7QV39"/>
<proteinExistence type="predicted"/>
<accession>A0A1D7QV39</accession>
<dbReference type="GO" id="GO:0022857">
    <property type="term" value="F:transmembrane transporter activity"/>
    <property type="evidence" value="ECO:0007669"/>
    <property type="project" value="InterPro"/>
</dbReference>
<evidence type="ECO:0000256" key="4">
    <source>
        <dbReference type="ARBA" id="ARBA00022692"/>
    </source>
</evidence>
<keyword evidence="5 7" id="KW-1133">Transmembrane helix</keyword>
<dbReference type="KEGG" id="bbev:BBEV_1512"/>
<dbReference type="RefSeq" id="WP_157100938.1">
    <property type="nucleotide sequence ID" value="NZ_CP012502.1"/>
</dbReference>
<dbReference type="Pfam" id="PF07690">
    <property type="entry name" value="MFS_1"/>
    <property type="match status" value="1"/>
</dbReference>
<dbReference type="PATRIC" id="fig|632773.3.peg.1590"/>
<comment type="subcellular location">
    <subcellularLocation>
        <location evidence="1">Cell membrane</location>
        <topology evidence="1">Multi-pass membrane protein</topology>
    </subcellularLocation>
</comment>
<dbReference type="OrthoDB" id="65739at2"/>
<protein>
    <submittedName>
        <fullName evidence="9">Transporter, major facilitator superfamily</fullName>
    </submittedName>
</protein>
<dbReference type="GO" id="GO:0005886">
    <property type="term" value="C:plasma membrane"/>
    <property type="evidence" value="ECO:0007669"/>
    <property type="project" value="UniProtKB-SubCell"/>
</dbReference>
<feature type="domain" description="Major facilitator superfamily (MFS) profile" evidence="8">
    <location>
        <begin position="6"/>
        <end position="396"/>
    </location>
</feature>